<gene>
    <name evidence="1" type="ORF">LOK49_LG11G01254</name>
</gene>
<name>A0ACC0G4I4_9ERIC</name>
<dbReference type="EMBL" id="CM045769">
    <property type="protein sequence ID" value="KAI7995434.1"/>
    <property type="molecule type" value="Genomic_DNA"/>
</dbReference>
<comment type="caution">
    <text evidence="1">The sequence shown here is derived from an EMBL/GenBank/DDBJ whole genome shotgun (WGS) entry which is preliminary data.</text>
</comment>
<evidence type="ECO:0000313" key="2">
    <source>
        <dbReference type="Proteomes" id="UP001060215"/>
    </source>
</evidence>
<protein>
    <submittedName>
        <fullName evidence="1">Uncharacterized protein</fullName>
    </submittedName>
</protein>
<keyword evidence="2" id="KW-1185">Reference proteome</keyword>
<evidence type="ECO:0000313" key="1">
    <source>
        <dbReference type="EMBL" id="KAI7995434.1"/>
    </source>
</evidence>
<organism evidence="1 2">
    <name type="scientific">Camellia lanceoleosa</name>
    <dbReference type="NCBI Taxonomy" id="1840588"/>
    <lineage>
        <taxon>Eukaryota</taxon>
        <taxon>Viridiplantae</taxon>
        <taxon>Streptophyta</taxon>
        <taxon>Embryophyta</taxon>
        <taxon>Tracheophyta</taxon>
        <taxon>Spermatophyta</taxon>
        <taxon>Magnoliopsida</taxon>
        <taxon>eudicotyledons</taxon>
        <taxon>Gunneridae</taxon>
        <taxon>Pentapetalae</taxon>
        <taxon>asterids</taxon>
        <taxon>Ericales</taxon>
        <taxon>Theaceae</taxon>
        <taxon>Camellia</taxon>
    </lineage>
</organism>
<proteinExistence type="predicted"/>
<sequence length="562" mass="62665">MVSLITFPNHFLLPPRLLRVLNFPAISPPPAVVVVNPRRRLRRRQQPPRTAVCGVDLEEYCSFGFVDLKRRHYEGSSWCCSCKGWDSEGDLGLEAEILEFMNKSEKPEVFPTKKELVDAGRMDLVEAIVKKGGWLSLGWDLGNDNDHDEEEEVEEIDITARDCDDDEQVKVHENGTMVVDCDEGVLVGVVLGDYQQRIEGSQESNSIGGEVESYGVSSSGRSLEMGDEQETGIEGILNRLEKQRNLSFGINLEKNGYSAGASSNYGGDDSHDADSADLGRSSRLTSGSPNRGKINNSGGMLSHGRSVSDFDGSTSSLKPEMWRTWSIQRAGFSDAEFEAAEISFNDNQIHEGKDATEYEVLATMEGSIEALDKQEAISHKEIRTRLQQMELELASALHLLRSRSEELVFKEGHETSNDLLKLSDAWEFQENEIMSAQDRLRSIRAKLAVLEGKMSLAIIDAQKTVEEKQKRIHGARSALQLLRTTCIVWPNAASEVLLSGSFDGWTTQRKMEKSKTGIFSACLKLYPGRYEIKFIVDGIWRTDPLRPTVCNNGHENNLLIIA</sequence>
<dbReference type="Proteomes" id="UP001060215">
    <property type="component" value="Chromosome 12"/>
</dbReference>
<reference evidence="1 2" key="1">
    <citation type="journal article" date="2022" name="Plant J.">
        <title>Chromosome-level genome of Camellia lanceoleosa provides a valuable resource for understanding genome evolution and self-incompatibility.</title>
        <authorList>
            <person name="Gong W."/>
            <person name="Xiao S."/>
            <person name="Wang L."/>
            <person name="Liao Z."/>
            <person name="Chang Y."/>
            <person name="Mo W."/>
            <person name="Hu G."/>
            <person name="Li W."/>
            <person name="Zhao G."/>
            <person name="Zhu H."/>
            <person name="Hu X."/>
            <person name="Ji K."/>
            <person name="Xiang X."/>
            <person name="Song Q."/>
            <person name="Yuan D."/>
            <person name="Jin S."/>
            <person name="Zhang L."/>
        </authorList>
    </citation>
    <scope>NUCLEOTIDE SEQUENCE [LARGE SCALE GENOMIC DNA]</scope>
    <source>
        <strain evidence="1">SQ_2022a</strain>
    </source>
</reference>
<accession>A0ACC0G4I4</accession>